<dbReference type="EMBL" id="CAJNJQ010000998">
    <property type="protein sequence ID" value="CAE7113549.1"/>
    <property type="molecule type" value="Genomic_DNA"/>
</dbReference>
<evidence type="ECO:0000256" key="1">
    <source>
        <dbReference type="SAM" id="MobiDB-lite"/>
    </source>
</evidence>
<gene>
    <name evidence="2" type="ORF">RDB_LOCUS50281</name>
</gene>
<protein>
    <recommendedName>
        <fullName evidence="4">Fungal lipase-like domain-containing protein</fullName>
    </recommendedName>
</protein>
<dbReference type="Gene3D" id="3.40.50.1820">
    <property type="entry name" value="alpha/beta hydrolase"/>
    <property type="match status" value="1"/>
</dbReference>
<evidence type="ECO:0000313" key="2">
    <source>
        <dbReference type="EMBL" id="CAE7113549.1"/>
    </source>
</evidence>
<comment type="caution">
    <text evidence="2">The sequence shown here is derived from an EMBL/GenBank/DDBJ whole genome shotgun (WGS) entry which is preliminary data.</text>
</comment>
<feature type="region of interest" description="Disordered" evidence="1">
    <location>
        <begin position="221"/>
        <end position="263"/>
    </location>
</feature>
<reference evidence="2" key="1">
    <citation type="submission" date="2021-01" db="EMBL/GenBank/DDBJ databases">
        <authorList>
            <person name="Kaushik A."/>
        </authorList>
    </citation>
    <scope>NUCLEOTIDE SEQUENCE</scope>
    <source>
        <strain evidence="2">AG5</strain>
    </source>
</reference>
<organism evidence="2 3">
    <name type="scientific">Rhizoctonia solani</name>
    <dbReference type="NCBI Taxonomy" id="456999"/>
    <lineage>
        <taxon>Eukaryota</taxon>
        <taxon>Fungi</taxon>
        <taxon>Dikarya</taxon>
        <taxon>Basidiomycota</taxon>
        <taxon>Agaricomycotina</taxon>
        <taxon>Agaricomycetes</taxon>
        <taxon>Cantharellales</taxon>
        <taxon>Ceratobasidiaceae</taxon>
        <taxon>Rhizoctonia</taxon>
    </lineage>
</organism>
<sequence>MALALVESRAFAKFPPSNILVYPTAGPAIGNLVFSELFSKRFPKVPGESYQVWNCMIVNLLDPIAQPWCTSKEKSPKQNLHNIPDIFGKSAPPIPEVLTGVNLGQYLANASTITYIPIQAAWFEGTPPSSPPADLGGFLALTWPQHTDELLNLMGDDELQRYREEDNQRQRSGLTYQRPHENRIRCVVCLLEKDKWQTWHNRAGPIAKTLRQHLDGRHAIICTDDAGDPSTEPEPSAKPTSSTATKNKPESAPSSTKSGTAQK</sequence>
<dbReference type="AlphaFoldDB" id="A0A8H3HVS5"/>
<proteinExistence type="predicted"/>
<evidence type="ECO:0008006" key="4">
    <source>
        <dbReference type="Google" id="ProtNLM"/>
    </source>
</evidence>
<dbReference type="Proteomes" id="UP000663827">
    <property type="component" value="Unassembled WGS sequence"/>
</dbReference>
<feature type="compositionally biased region" description="Polar residues" evidence="1">
    <location>
        <begin position="238"/>
        <end position="263"/>
    </location>
</feature>
<name>A0A8H3HVS5_9AGAM</name>
<evidence type="ECO:0000313" key="3">
    <source>
        <dbReference type="Proteomes" id="UP000663827"/>
    </source>
</evidence>
<dbReference type="InterPro" id="IPR029058">
    <property type="entry name" value="AB_hydrolase_fold"/>
</dbReference>
<accession>A0A8H3HVS5</accession>